<protein>
    <submittedName>
        <fullName evidence="2">Uncharacterized protein</fullName>
    </submittedName>
</protein>
<proteinExistence type="predicted"/>
<sequence>MAASANLLLSALSKPTDLEPMDLEPTDLGRTDLSGAVPAPAHALDDCTIFTAEGACSEAPLTSEPPLADAAPLTSEPPLADAAPLTSEPTPIGAAAAPDPMGA</sequence>
<evidence type="ECO:0000313" key="3">
    <source>
        <dbReference type="Proteomes" id="UP000077381"/>
    </source>
</evidence>
<keyword evidence="3" id="KW-1185">Reference proteome</keyword>
<dbReference type="PATRIC" id="fig|1716141.3.peg.1449"/>
<evidence type="ECO:0000256" key="1">
    <source>
        <dbReference type="SAM" id="MobiDB-lite"/>
    </source>
</evidence>
<name>A0A177HY92_9ACTN</name>
<feature type="region of interest" description="Disordered" evidence="1">
    <location>
        <begin position="60"/>
        <end position="103"/>
    </location>
</feature>
<accession>A0A177HY92</accession>
<dbReference type="OrthoDB" id="4311752at2"/>
<dbReference type="STRING" id="1716141.STSP_13720"/>
<dbReference type="AlphaFoldDB" id="A0A177HY92"/>
<gene>
    <name evidence="2" type="ORF">STSP_13720</name>
</gene>
<feature type="region of interest" description="Disordered" evidence="1">
    <location>
        <begin position="1"/>
        <end position="34"/>
    </location>
</feature>
<dbReference type="EMBL" id="LOHS01000049">
    <property type="protein sequence ID" value="OAH15264.1"/>
    <property type="molecule type" value="Genomic_DNA"/>
</dbReference>
<organism evidence="2 3">
    <name type="scientific">Streptomyces jeddahensis</name>
    <dbReference type="NCBI Taxonomy" id="1716141"/>
    <lineage>
        <taxon>Bacteria</taxon>
        <taxon>Bacillati</taxon>
        <taxon>Actinomycetota</taxon>
        <taxon>Actinomycetes</taxon>
        <taxon>Kitasatosporales</taxon>
        <taxon>Streptomycetaceae</taxon>
        <taxon>Streptomyces</taxon>
    </lineage>
</organism>
<feature type="compositionally biased region" description="Low complexity" evidence="1">
    <location>
        <begin position="1"/>
        <end position="13"/>
    </location>
</feature>
<dbReference type="RefSeq" id="WP_067273447.1">
    <property type="nucleotide sequence ID" value="NZ_LOHS01000049.1"/>
</dbReference>
<reference evidence="2 3" key="1">
    <citation type="submission" date="2015-12" db="EMBL/GenBank/DDBJ databases">
        <title>Genome sequence of Streptomyces sp. G25.</title>
        <authorList>
            <person name="Poehlein A."/>
            <person name="Roettig A."/>
            <person name="Hiessl S."/>
            <person name="Hauschild P."/>
            <person name="Schauer J."/>
            <person name="Madkour M.H."/>
            <person name="Al-Ansari A.M."/>
            <person name="Almakishah N.H."/>
            <person name="Steinbuechel A."/>
            <person name="Daniel R."/>
        </authorList>
    </citation>
    <scope>NUCLEOTIDE SEQUENCE [LARGE SCALE GENOMIC DNA]</scope>
    <source>
        <strain evidence="3">G25(2015)</strain>
    </source>
</reference>
<dbReference type="Proteomes" id="UP000077381">
    <property type="component" value="Unassembled WGS sequence"/>
</dbReference>
<comment type="caution">
    <text evidence="2">The sequence shown here is derived from an EMBL/GenBank/DDBJ whole genome shotgun (WGS) entry which is preliminary data.</text>
</comment>
<evidence type="ECO:0000313" key="2">
    <source>
        <dbReference type="EMBL" id="OAH15264.1"/>
    </source>
</evidence>